<gene>
    <name evidence="8" type="ORF">NEMBOFW57_003213</name>
</gene>
<evidence type="ECO:0008006" key="10">
    <source>
        <dbReference type="Google" id="ProtNLM"/>
    </source>
</evidence>
<dbReference type="PIRSF" id="PIRSF002744">
    <property type="entry name" value="Pur-cyt_permease"/>
    <property type="match status" value="1"/>
</dbReference>
<protein>
    <recommendedName>
        <fullName evidence="10">Purine-cytosine permease</fullName>
    </recommendedName>
</protein>
<evidence type="ECO:0000256" key="6">
    <source>
        <dbReference type="ARBA" id="ARBA00023136"/>
    </source>
</evidence>
<name>A0AAD4F7F5_9PEZI</name>
<keyword evidence="3" id="KW-0813">Transport</keyword>
<feature type="transmembrane region" description="Helical" evidence="7">
    <location>
        <begin position="294"/>
        <end position="316"/>
    </location>
</feature>
<evidence type="ECO:0000256" key="7">
    <source>
        <dbReference type="SAM" id="Phobius"/>
    </source>
</evidence>
<evidence type="ECO:0000313" key="9">
    <source>
        <dbReference type="Proteomes" id="UP001197093"/>
    </source>
</evidence>
<dbReference type="Gene3D" id="1.10.4160.10">
    <property type="entry name" value="Hydantoin permease"/>
    <property type="match status" value="1"/>
</dbReference>
<dbReference type="GO" id="GO:0000329">
    <property type="term" value="C:fungal-type vacuole membrane"/>
    <property type="evidence" value="ECO:0007669"/>
    <property type="project" value="TreeGrafter"/>
</dbReference>
<feature type="transmembrane region" description="Helical" evidence="7">
    <location>
        <begin position="233"/>
        <end position="260"/>
    </location>
</feature>
<accession>A0AAD4F7F5</accession>
<evidence type="ECO:0000313" key="8">
    <source>
        <dbReference type="EMBL" id="KAG7293167.1"/>
    </source>
</evidence>
<dbReference type="GO" id="GO:0022857">
    <property type="term" value="F:transmembrane transporter activity"/>
    <property type="evidence" value="ECO:0007669"/>
    <property type="project" value="InterPro"/>
</dbReference>
<keyword evidence="9" id="KW-1185">Reference proteome</keyword>
<dbReference type="InterPro" id="IPR026030">
    <property type="entry name" value="Pur-cyt_permease_Fcy2/21/22"/>
</dbReference>
<feature type="transmembrane region" description="Helical" evidence="7">
    <location>
        <begin position="58"/>
        <end position="83"/>
    </location>
</feature>
<evidence type="ECO:0000256" key="2">
    <source>
        <dbReference type="ARBA" id="ARBA00008974"/>
    </source>
</evidence>
<dbReference type="AlphaFoldDB" id="A0AAD4F7F5"/>
<feature type="transmembrane region" description="Helical" evidence="7">
    <location>
        <begin position="328"/>
        <end position="347"/>
    </location>
</feature>
<feature type="transmembrane region" description="Helical" evidence="7">
    <location>
        <begin position="161"/>
        <end position="178"/>
    </location>
</feature>
<feature type="transmembrane region" description="Helical" evidence="7">
    <location>
        <begin position="353"/>
        <end position="373"/>
    </location>
</feature>
<feature type="transmembrane region" description="Helical" evidence="7">
    <location>
        <begin position="134"/>
        <end position="155"/>
    </location>
</feature>
<keyword evidence="6 7" id="KW-0472">Membrane</keyword>
<dbReference type="PANTHER" id="PTHR31806:SF1">
    <property type="entry name" value="PURINE-CYTOSINE PERMEASE FCY2-RELATED"/>
    <property type="match status" value="1"/>
</dbReference>
<dbReference type="Pfam" id="PF02133">
    <property type="entry name" value="Transp_cyt_pur"/>
    <property type="match status" value="2"/>
</dbReference>
<dbReference type="PANTHER" id="PTHR31806">
    <property type="entry name" value="PURINE-CYTOSINE PERMEASE FCY2-RELATED"/>
    <property type="match status" value="1"/>
</dbReference>
<evidence type="ECO:0000256" key="5">
    <source>
        <dbReference type="ARBA" id="ARBA00022989"/>
    </source>
</evidence>
<proteinExistence type="inferred from homology"/>
<comment type="subcellular location">
    <subcellularLocation>
        <location evidence="1">Membrane</location>
        <topology evidence="1">Multi-pass membrane protein</topology>
    </subcellularLocation>
</comment>
<evidence type="ECO:0000256" key="1">
    <source>
        <dbReference type="ARBA" id="ARBA00004141"/>
    </source>
</evidence>
<reference evidence="8" key="1">
    <citation type="submission" date="2023-02" db="EMBL/GenBank/DDBJ databases">
        <authorList>
            <person name="Palmer J.M."/>
        </authorList>
    </citation>
    <scope>NUCLEOTIDE SEQUENCE</scope>
    <source>
        <strain evidence="8">FW57</strain>
    </source>
</reference>
<organism evidence="8 9">
    <name type="scientific">Staphylotrichum longicolle</name>
    <dbReference type="NCBI Taxonomy" id="669026"/>
    <lineage>
        <taxon>Eukaryota</taxon>
        <taxon>Fungi</taxon>
        <taxon>Dikarya</taxon>
        <taxon>Ascomycota</taxon>
        <taxon>Pezizomycotina</taxon>
        <taxon>Sordariomycetes</taxon>
        <taxon>Sordariomycetidae</taxon>
        <taxon>Sordariales</taxon>
        <taxon>Chaetomiaceae</taxon>
        <taxon>Staphylotrichum</taxon>
    </lineage>
</organism>
<dbReference type="EMBL" id="JAHCVI010000001">
    <property type="protein sequence ID" value="KAG7293167.1"/>
    <property type="molecule type" value="Genomic_DNA"/>
</dbReference>
<evidence type="ECO:0000256" key="3">
    <source>
        <dbReference type="ARBA" id="ARBA00022448"/>
    </source>
</evidence>
<dbReference type="InterPro" id="IPR001248">
    <property type="entry name" value="Pur-cyt_permease"/>
</dbReference>
<keyword evidence="5 7" id="KW-1133">Transmembrane helix</keyword>
<feature type="transmembrane region" description="Helical" evidence="7">
    <location>
        <begin position="89"/>
        <end position="113"/>
    </location>
</feature>
<sequence>MDVGEVVSGNAVRNQEVAAGNSLLAKLQNFAAKYGMEQRGIEWVPEDKREDTSVFRMGTMWFSCNMAVTSFVMGAVAVPVFGLGFVDSVLVILLFNIVGALPVALFSAFGAKFGLRQMVLSRFFFGYYMAKPRWAGVLLVILLTFLVGLFGYRIVHAYERWAWLPCMAVLVIVLGVFAHSGRFDDLLPLSTGSAEASSVLSYSTAIYGYMAGWCSFAADYSVYQPSIRPARSIFVWSFAGLYTSTVFCELLGAAVATAIVGDEDYLGACSDSGVGGLLSAVLSPVLGRFGDVCIVVLALSIIATTCPVVYSVSFSLQALSKSTQRVPRFLWTAVGVCVCVAIAVPAYDGFSSWLENLVLVTGYWTSLYIGILIPEHFVFRRSFSAYNLGDYVSPEKLPPGAGTRVR</sequence>
<dbReference type="GO" id="GO:0005886">
    <property type="term" value="C:plasma membrane"/>
    <property type="evidence" value="ECO:0007669"/>
    <property type="project" value="TreeGrafter"/>
</dbReference>
<keyword evidence="4 7" id="KW-0812">Transmembrane</keyword>
<comment type="similarity">
    <text evidence="2">Belongs to the purine-cytosine permease (2.A.39) family.</text>
</comment>
<evidence type="ECO:0000256" key="4">
    <source>
        <dbReference type="ARBA" id="ARBA00022692"/>
    </source>
</evidence>
<comment type="caution">
    <text evidence="8">The sequence shown here is derived from an EMBL/GenBank/DDBJ whole genome shotgun (WGS) entry which is preliminary data.</text>
</comment>
<dbReference type="Proteomes" id="UP001197093">
    <property type="component" value="Unassembled WGS sequence"/>
</dbReference>